<feature type="domain" description="Response regulatory" evidence="5">
    <location>
        <begin position="10"/>
        <end position="128"/>
    </location>
</feature>
<dbReference type="OrthoDB" id="3236047at2"/>
<proteinExistence type="predicted"/>
<evidence type="ECO:0000259" key="5">
    <source>
        <dbReference type="PROSITE" id="PS50110"/>
    </source>
</evidence>
<evidence type="ECO:0000313" key="6">
    <source>
        <dbReference type="EMBL" id="QOL32825.1"/>
    </source>
</evidence>
<dbReference type="Gene3D" id="3.40.50.2300">
    <property type="match status" value="1"/>
</dbReference>
<organism evidence="6 7">
    <name type="scientific">Bifidobacterium eulemuris</name>
    <dbReference type="NCBI Taxonomy" id="1765219"/>
    <lineage>
        <taxon>Bacteria</taxon>
        <taxon>Bacillati</taxon>
        <taxon>Actinomycetota</taxon>
        <taxon>Actinomycetes</taxon>
        <taxon>Bifidobacteriales</taxon>
        <taxon>Bifidobacteriaceae</taxon>
        <taxon>Bifidobacterium</taxon>
    </lineage>
</organism>
<dbReference type="PANTHER" id="PTHR43214">
    <property type="entry name" value="TWO-COMPONENT RESPONSE REGULATOR"/>
    <property type="match status" value="1"/>
</dbReference>
<dbReference type="GO" id="GO:0006355">
    <property type="term" value="P:regulation of DNA-templated transcription"/>
    <property type="evidence" value="ECO:0007669"/>
    <property type="project" value="InterPro"/>
</dbReference>
<dbReference type="Proteomes" id="UP000593943">
    <property type="component" value="Chromosome"/>
</dbReference>
<dbReference type="Gene3D" id="1.10.10.10">
    <property type="entry name" value="Winged helix-like DNA-binding domain superfamily/Winged helix DNA-binding domain"/>
    <property type="match status" value="1"/>
</dbReference>
<dbReference type="InterPro" id="IPR011006">
    <property type="entry name" value="CheY-like_superfamily"/>
</dbReference>
<dbReference type="InterPro" id="IPR016032">
    <property type="entry name" value="Sig_transdc_resp-reg_C-effctor"/>
</dbReference>
<evidence type="ECO:0000313" key="7">
    <source>
        <dbReference type="Proteomes" id="UP000593943"/>
    </source>
</evidence>
<dbReference type="SUPFAM" id="SSF52172">
    <property type="entry name" value="CheY-like"/>
    <property type="match status" value="1"/>
</dbReference>
<evidence type="ECO:0000256" key="2">
    <source>
        <dbReference type="ARBA" id="ARBA00023125"/>
    </source>
</evidence>
<dbReference type="CDD" id="cd06170">
    <property type="entry name" value="LuxR_C_like"/>
    <property type="match status" value="1"/>
</dbReference>
<dbReference type="SUPFAM" id="SSF46894">
    <property type="entry name" value="C-terminal effector domain of the bipartite response regulators"/>
    <property type="match status" value="1"/>
</dbReference>
<evidence type="ECO:0000256" key="3">
    <source>
        <dbReference type="PROSITE-ProRule" id="PRU00169"/>
    </source>
</evidence>
<keyword evidence="7" id="KW-1185">Reference proteome</keyword>
<dbReference type="InterPro" id="IPR039420">
    <property type="entry name" value="WalR-like"/>
</dbReference>
<feature type="domain" description="HTH luxR-type" evidence="4">
    <location>
        <begin position="154"/>
        <end position="219"/>
    </location>
</feature>
<accession>A0A7L9SRJ0</accession>
<name>A0A7L9SRJ0_9BIFI</name>
<dbReference type="GO" id="GO:0000160">
    <property type="term" value="P:phosphorelay signal transduction system"/>
    <property type="evidence" value="ECO:0007669"/>
    <property type="project" value="InterPro"/>
</dbReference>
<reference evidence="6 7" key="1">
    <citation type="submission" date="2020-10" db="EMBL/GenBank/DDBJ databases">
        <title>Genome sequencing of Bifidobacterium eulemuris_DSMZ_100216.</title>
        <authorList>
            <person name="Kim J."/>
        </authorList>
    </citation>
    <scope>NUCLEOTIDE SEQUENCE [LARGE SCALE GENOMIC DNA]</scope>
    <source>
        <strain evidence="6 7">DSM 100216</strain>
    </source>
</reference>
<dbReference type="PROSITE" id="PS00622">
    <property type="entry name" value="HTH_LUXR_1"/>
    <property type="match status" value="1"/>
</dbReference>
<evidence type="ECO:0000259" key="4">
    <source>
        <dbReference type="PROSITE" id="PS50043"/>
    </source>
</evidence>
<dbReference type="Pfam" id="PF00196">
    <property type="entry name" value="GerE"/>
    <property type="match status" value="1"/>
</dbReference>
<dbReference type="CDD" id="cd17535">
    <property type="entry name" value="REC_NarL-like"/>
    <property type="match status" value="1"/>
</dbReference>
<dbReference type="PRINTS" id="PR00038">
    <property type="entry name" value="HTHLUXR"/>
</dbReference>
<dbReference type="PROSITE" id="PS50110">
    <property type="entry name" value="RESPONSE_REGULATORY"/>
    <property type="match status" value="1"/>
</dbReference>
<feature type="modified residue" description="4-aspartylphosphate" evidence="3">
    <location>
        <position position="63"/>
    </location>
</feature>
<dbReference type="InterPro" id="IPR001789">
    <property type="entry name" value="Sig_transdc_resp-reg_receiver"/>
</dbReference>
<keyword evidence="1 3" id="KW-0597">Phosphoprotein</keyword>
<dbReference type="KEGG" id="beu:BE0216_10555"/>
<protein>
    <submittedName>
        <fullName evidence="6">Response regulator transcription factor</fullName>
    </submittedName>
</protein>
<dbReference type="SMART" id="SM00421">
    <property type="entry name" value="HTH_LUXR"/>
    <property type="match status" value="1"/>
</dbReference>
<dbReference type="AlphaFoldDB" id="A0A7L9SRJ0"/>
<gene>
    <name evidence="6" type="ORF">BE0216_10555</name>
</gene>
<dbReference type="InterPro" id="IPR000792">
    <property type="entry name" value="Tscrpt_reg_LuxR_C"/>
</dbReference>
<sequence length="221" mass="25037">MSPTSEPATRIGILDNDRCALDMIAMLAEREHGNSVIWKTTNAQHALEHCLFDREQPDIIVLDISLNGISGIEVCRRIRARSATISILCVTAYPLTHYQTQAIESGAQALLSKDRLLSPIFQETLHALSDGQPYPPGQGFLPVDQAYERLLNIQSSVRQSLTAREREILECYAEDLTTREIAQQLRVSENTVFSHLNHAMKKMRLHGKAETIRMFKRIREQ</sequence>
<keyword evidence="2" id="KW-0238">DNA-binding</keyword>
<dbReference type="EMBL" id="CP062938">
    <property type="protein sequence ID" value="QOL32825.1"/>
    <property type="molecule type" value="Genomic_DNA"/>
</dbReference>
<dbReference type="PROSITE" id="PS50043">
    <property type="entry name" value="HTH_LUXR_2"/>
    <property type="match status" value="1"/>
</dbReference>
<dbReference type="InterPro" id="IPR036388">
    <property type="entry name" value="WH-like_DNA-bd_sf"/>
</dbReference>
<dbReference type="RefSeq" id="WP_094637709.1">
    <property type="nucleotide sequence ID" value="NZ_CP062938.1"/>
</dbReference>
<evidence type="ECO:0000256" key="1">
    <source>
        <dbReference type="ARBA" id="ARBA00022553"/>
    </source>
</evidence>
<dbReference type="SMART" id="SM00448">
    <property type="entry name" value="REC"/>
    <property type="match status" value="1"/>
</dbReference>
<dbReference type="GO" id="GO:0003677">
    <property type="term" value="F:DNA binding"/>
    <property type="evidence" value="ECO:0007669"/>
    <property type="project" value="UniProtKB-KW"/>
</dbReference>
<dbReference type="InterPro" id="IPR058245">
    <property type="entry name" value="NreC/VraR/RcsB-like_REC"/>
</dbReference>
<dbReference type="Pfam" id="PF00072">
    <property type="entry name" value="Response_reg"/>
    <property type="match status" value="1"/>
</dbReference>